<dbReference type="InterPro" id="IPR039538">
    <property type="entry name" value="BetI_C"/>
</dbReference>
<gene>
    <name evidence="7" type="ORF">GCM10010393_22870</name>
</gene>
<evidence type="ECO:0000313" key="8">
    <source>
        <dbReference type="Proteomes" id="UP001499942"/>
    </source>
</evidence>
<evidence type="ECO:0000256" key="3">
    <source>
        <dbReference type="ARBA" id="ARBA00023125"/>
    </source>
</evidence>
<dbReference type="PROSITE" id="PS50977">
    <property type="entry name" value="HTH_TETR_2"/>
    <property type="match status" value="1"/>
</dbReference>
<evidence type="ECO:0000256" key="1">
    <source>
        <dbReference type="ARBA" id="ARBA00022491"/>
    </source>
</evidence>
<dbReference type="SUPFAM" id="SSF48498">
    <property type="entry name" value="Tetracyclin repressor-like, C-terminal domain"/>
    <property type="match status" value="1"/>
</dbReference>
<dbReference type="RefSeq" id="WP_344359755.1">
    <property type="nucleotide sequence ID" value="NZ_BAAASR010000013.1"/>
</dbReference>
<comment type="caution">
    <text evidence="7">The sequence shown here is derived from an EMBL/GenBank/DDBJ whole genome shotgun (WGS) entry which is preliminary data.</text>
</comment>
<dbReference type="PANTHER" id="PTHR47506:SF6">
    <property type="entry name" value="HTH-TYPE TRANSCRIPTIONAL REPRESSOR NEMR"/>
    <property type="match status" value="1"/>
</dbReference>
<dbReference type="Pfam" id="PF13977">
    <property type="entry name" value="TetR_C_6"/>
    <property type="match status" value="1"/>
</dbReference>
<keyword evidence="1" id="KW-0678">Repressor</keyword>
<evidence type="ECO:0000313" key="7">
    <source>
        <dbReference type="EMBL" id="GAA2490449.1"/>
    </source>
</evidence>
<evidence type="ECO:0000256" key="2">
    <source>
        <dbReference type="ARBA" id="ARBA00023015"/>
    </source>
</evidence>
<evidence type="ECO:0000256" key="5">
    <source>
        <dbReference type="PROSITE-ProRule" id="PRU00335"/>
    </source>
</evidence>
<feature type="DNA-binding region" description="H-T-H motif" evidence="5">
    <location>
        <begin position="38"/>
        <end position="57"/>
    </location>
</feature>
<sequence length="207" mass="22999">MGTPRGPRGGYTTGLARRNQILEAALLRFGQDGYRKTSLARIARDAGITDAGLLHHFRDKQQLLLAVVQYWHERLDEQWVRVPDSVRDAFRCHLEDAAEALDMPGILELAVMIGAEATAPDHPAHEFFSHWQEKGVRELADRLRAGAESGELKAGLDHENIARECAALDAGLRLQWLTSGRSFDLIAVMRSHLDRLMSTIAADGRGL</sequence>
<proteinExistence type="predicted"/>
<dbReference type="Pfam" id="PF00440">
    <property type="entry name" value="TetR_N"/>
    <property type="match status" value="1"/>
</dbReference>
<dbReference type="Proteomes" id="UP001499942">
    <property type="component" value="Unassembled WGS sequence"/>
</dbReference>
<dbReference type="EMBL" id="BAAASR010000013">
    <property type="protein sequence ID" value="GAA2490449.1"/>
    <property type="molecule type" value="Genomic_DNA"/>
</dbReference>
<evidence type="ECO:0000259" key="6">
    <source>
        <dbReference type="PROSITE" id="PS50977"/>
    </source>
</evidence>
<organism evidence="7 8">
    <name type="scientific">Streptomyces gobitricini</name>
    <dbReference type="NCBI Taxonomy" id="68211"/>
    <lineage>
        <taxon>Bacteria</taxon>
        <taxon>Bacillati</taxon>
        <taxon>Actinomycetota</taxon>
        <taxon>Actinomycetes</taxon>
        <taxon>Kitasatosporales</taxon>
        <taxon>Streptomycetaceae</taxon>
        <taxon>Streptomyces</taxon>
    </lineage>
</organism>
<keyword evidence="4" id="KW-0804">Transcription</keyword>
<dbReference type="InterPro" id="IPR001647">
    <property type="entry name" value="HTH_TetR"/>
</dbReference>
<evidence type="ECO:0000256" key="4">
    <source>
        <dbReference type="ARBA" id="ARBA00023163"/>
    </source>
</evidence>
<dbReference type="PRINTS" id="PR00455">
    <property type="entry name" value="HTHTETR"/>
</dbReference>
<dbReference type="PANTHER" id="PTHR47506">
    <property type="entry name" value="TRANSCRIPTIONAL REGULATORY PROTEIN"/>
    <property type="match status" value="1"/>
</dbReference>
<protein>
    <submittedName>
        <fullName evidence="7">TetR/AcrR family transcriptional regulator</fullName>
    </submittedName>
</protein>
<dbReference type="InterPro" id="IPR036271">
    <property type="entry name" value="Tet_transcr_reg_TetR-rel_C_sf"/>
</dbReference>
<feature type="domain" description="HTH tetR-type" evidence="6">
    <location>
        <begin position="15"/>
        <end position="75"/>
    </location>
</feature>
<keyword evidence="8" id="KW-1185">Reference proteome</keyword>
<accession>A0ABP5Z4S0</accession>
<keyword evidence="3 5" id="KW-0238">DNA-binding</keyword>
<dbReference type="InterPro" id="IPR009057">
    <property type="entry name" value="Homeodomain-like_sf"/>
</dbReference>
<keyword evidence="2" id="KW-0805">Transcription regulation</keyword>
<dbReference type="SUPFAM" id="SSF46689">
    <property type="entry name" value="Homeodomain-like"/>
    <property type="match status" value="1"/>
</dbReference>
<reference evidence="8" key="1">
    <citation type="journal article" date="2019" name="Int. J. Syst. Evol. Microbiol.">
        <title>The Global Catalogue of Microorganisms (GCM) 10K type strain sequencing project: providing services to taxonomists for standard genome sequencing and annotation.</title>
        <authorList>
            <consortium name="The Broad Institute Genomics Platform"/>
            <consortium name="The Broad Institute Genome Sequencing Center for Infectious Disease"/>
            <person name="Wu L."/>
            <person name="Ma J."/>
        </authorList>
    </citation>
    <scope>NUCLEOTIDE SEQUENCE [LARGE SCALE GENOMIC DNA]</scope>
    <source>
        <strain evidence="8">JCM 5062</strain>
    </source>
</reference>
<name>A0ABP5Z4S0_9ACTN</name>
<dbReference type="Gene3D" id="1.10.357.10">
    <property type="entry name" value="Tetracycline Repressor, domain 2"/>
    <property type="match status" value="1"/>
</dbReference>